<organism evidence="6 7">
    <name type="scientific">Helianthus annuus</name>
    <name type="common">Common sunflower</name>
    <dbReference type="NCBI Taxonomy" id="4232"/>
    <lineage>
        <taxon>Eukaryota</taxon>
        <taxon>Viridiplantae</taxon>
        <taxon>Streptophyta</taxon>
        <taxon>Embryophyta</taxon>
        <taxon>Tracheophyta</taxon>
        <taxon>Spermatophyta</taxon>
        <taxon>Magnoliopsida</taxon>
        <taxon>eudicotyledons</taxon>
        <taxon>Gunneridae</taxon>
        <taxon>Pentapetalae</taxon>
        <taxon>asterids</taxon>
        <taxon>campanulids</taxon>
        <taxon>Asterales</taxon>
        <taxon>Asteraceae</taxon>
        <taxon>Asteroideae</taxon>
        <taxon>Heliantheae alliance</taxon>
        <taxon>Heliantheae</taxon>
        <taxon>Helianthus</taxon>
    </lineage>
</organism>
<keyword evidence="7" id="KW-1185">Reference proteome</keyword>
<dbReference type="Gramene" id="mRNA:HanXRQr2_Chr15g0720141">
    <property type="protein sequence ID" value="mRNA:HanXRQr2_Chr15g0720141"/>
    <property type="gene ID" value="HanXRQr2_Chr15g0720141"/>
</dbReference>
<accession>A0A9K3H496</accession>
<evidence type="ECO:0000256" key="5">
    <source>
        <dbReference type="SAM" id="Phobius"/>
    </source>
</evidence>
<comment type="subcellular location">
    <subcellularLocation>
        <location evidence="1">Nucleus</location>
    </subcellularLocation>
</comment>
<keyword evidence="5" id="KW-1133">Transmembrane helix</keyword>
<evidence type="ECO:0000256" key="3">
    <source>
        <dbReference type="ARBA" id="ARBA00022723"/>
    </source>
</evidence>
<evidence type="ECO:0000256" key="2">
    <source>
        <dbReference type="ARBA" id="ARBA00006801"/>
    </source>
</evidence>
<keyword evidence="5" id="KW-0812">Transmembrane</keyword>
<dbReference type="GO" id="GO:0032454">
    <property type="term" value="F:histone H3K9 demethylase activity"/>
    <property type="evidence" value="ECO:0007669"/>
    <property type="project" value="InterPro"/>
</dbReference>
<dbReference type="GO" id="GO:0005634">
    <property type="term" value="C:nucleus"/>
    <property type="evidence" value="ECO:0007669"/>
    <property type="project" value="UniProtKB-SubCell"/>
</dbReference>
<reference evidence="6" key="1">
    <citation type="journal article" date="2017" name="Nature">
        <title>The sunflower genome provides insights into oil metabolism, flowering and Asterid evolution.</title>
        <authorList>
            <person name="Badouin H."/>
            <person name="Gouzy J."/>
            <person name="Grassa C.J."/>
            <person name="Murat F."/>
            <person name="Staton S.E."/>
            <person name="Cottret L."/>
            <person name="Lelandais-Briere C."/>
            <person name="Owens G.L."/>
            <person name="Carrere S."/>
            <person name="Mayjonade B."/>
            <person name="Legrand L."/>
            <person name="Gill N."/>
            <person name="Kane N.C."/>
            <person name="Bowers J.E."/>
            <person name="Hubner S."/>
            <person name="Bellec A."/>
            <person name="Berard A."/>
            <person name="Berges H."/>
            <person name="Blanchet N."/>
            <person name="Boniface M.C."/>
            <person name="Brunel D."/>
            <person name="Catrice O."/>
            <person name="Chaidir N."/>
            <person name="Claudel C."/>
            <person name="Donnadieu C."/>
            <person name="Faraut T."/>
            <person name="Fievet G."/>
            <person name="Helmstetter N."/>
            <person name="King M."/>
            <person name="Knapp S.J."/>
            <person name="Lai Z."/>
            <person name="Le Paslier M.C."/>
            <person name="Lippi Y."/>
            <person name="Lorenzon L."/>
            <person name="Mandel J.R."/>
            <person name="Marage G."/>
            <person name="Marchand G."/>
            <person name="Marquand E."/>
            <person name="Bret-Mestries E."/>
            <person name="Morien E."/>
            <person name="Nambeesan S."/>
            <person name="Nguyen T."/>
            <person name="Pegot-Espagnet P."/>
            <person name="Pouilly N."/>
            <person name="Raftis F."/>
            <person name="Sallet E."/>
            <person name="Schiex T."/>
            <person name="Thomas J."/>
            <person name="Vandecasteele C."/>
            <person name="Vares D."/>
            <person name="Vear F."/>
            <person name="Vautrin S."/>
            <person name="Crespi M."/>
            <person name="Mangin B."/>
            <person name="Burke J.M."/>
            <person name="Salse J."/>
            <person name="Munos S."/>
            <person name="Vincourt P."/>
            <person name="Rieseberg L.H."/>
            <person name="Langlade N.B."/>
        </authorList>
    </citation>
    <scope>NUCLEOTIDE SEQUENCE</scope>
    <source>
        <tissue evidence="6">Leaves</tissue>
    </source>
</reference>
<protein>
    <submittedName>
        <fullName evidence="6">Uncharacterized protein</fullName>
    </submittedName>
</protein>
<keyword evidence="4" id="KW-0539">Nucleus</keyword>
<keyword evidence="3" id="KW-0479">Metal-binding</keyword>
<dbReference type="GO" id="GO:0046872">
    <property type="term" value="F:metal ion binding"/>
    <property type="evidence" value="ECO:0007669"/>
    <property type="project" value="UniProtKB-KW"/>
</dbReference>
<evidence type="ECO:0000256" key="4">
    <source>
        <dbReference type="ARBA" id="ARBA00023242"/>
    </source>
</evidence>
<dbReference type="PANTHER" id="PTHR12549">
    <property type="entry name" value="JMJC DOMAIN-CONTAINING HISTONE DEMETHYLATION PROTEIN"/>
    <property type="match status" value="1"/>
</dbReference>
<reference evidence="6" key="2">
    <citation type="submission" date="2020-06" db="EMBL/GenBank/DDBJ databases">
        <title>Helianthus annuus Genome sequencing and assembly Release 2.</title>
        <authorList>
            <person name="Gouzy J."/>
            <person name="Langlade N."/>
            <person name="Munos S."/>
        </authorList>
    </citation>
    <scope>NUCLEOTIDE SEQUENCE</scope>
    <source>
        <tissue evidence="6">Leaves</tissue>
    </source>
</reference>
<dbReference type="Proteomes" id="UP000215914">
    <property type="component" value="Unassembled WGS sequence"/>
</dbReference>
<comment type="similarity">
    <text evidence="2">Belongs to the JARID1 histone demethylase family.</text>
</comment>
<evidence type="ECO:0000313" key="7">
    <source>
        <dbReference type="Proteomes" id="UP000215914"/>
    </source>
</evidence>
<proteinExistence type="inferred from homology"/>
<keyword evidence="5" id="KW-0472">Membrane</keyword>
<dbReference type="InterPro" id="IPR045109">
    <property type="entry name" value="LSDs-like"/>
</dbReference>
<dbReference type="AlphaFoldDB" id="A0A9K3H496"/>
<evidence type="ECO:0000313" key="6">
    <source>
        <dbReference type="EMBL" id="KAF5766842.1"/>
    </source>
</evidence>
<feature type="transmembrane region" description="Helical" evidence="5">
    <location>
        <begin position="143"/>
        <end position="166"/>
    </location>
</feature>
<dbReference type="PANTHER" id="PTHR12549:SF11">
    <property type="entry name" value="LYSINE-SPECIFIC DEMETHYLASE JMJ25"/>
    <property type="match status" value="1"/>
</dbReference>
<gene>
    <name evidence="6" type="ORF">HanXRQr2_Chr15g0720141</name>
</gene>
<evidence type="ECO:0000256" key="1">
    <source>
        <dbReference type="ARBA" id="ARBA00004123"/>
    </source>
</evidence>
<dbReference type="EMBL" id="MNCJ02000330">
    <property type="protein sequence ID" value="KAF5766842.1"/>
    <property type="molecule type" value="Genomic_DNA"/>
</dbReference>
<sequence length="169" mass="19587">MYCDCCKTSIFYLHRTCPECHYDLCLQCCLELRDGNPQINKQLGDCIVQKKKAVPEEVINHDLKSLEDGRISCPPESMGGCGRGILRLVHLKPLKWVPNLLESTLKLLKHHKLEEDMREILVEWCTCSDFIKKKKKSDAIISYVKLLLVKIPMIITCIVHVLWTFYLEI</sequence>
<comment type="caution">
    <text evidence="6">The sequence shown here is derived from an EMBL/GenBank/DDBJ whole genome shotgun (WGS) entry which is preliminary data.</text>
</comment>
<name>A0A9K3H496_HELAN</name>